<keyword evidence="2" id="KW-1185">Reference proteome</keyword>
<reference evidence="1 2" key="1">
    <citation type="submission" date="2018-06" db="EMBL/GenBank/DDBJ databases">
        <authorList>
            <consortium name="Pathogen Informatics"/>
            <person name="Doyle S."/>
        </authorList>
    </citation>
    <scope>NUCLEOTIDE SEQUENCE [LARGE SCALE GENOMIC DNA]</scope>
    <source>
        <strain evidence="1 2">NCTC13294</strain>
    </source>
</reference>
<evidence type="ECO:0000313" key="1">
    <source>
        <dbReference type="EMBL" id="SUX23988.1"/>
    </source>
</evidence>
<evidence type="ECO:0000313" key="2">
    <source>
        <dbReference type="Proteomes" id="UP000254572"/>
    </source>
</evidence>
<dbReference type="OrthoDB" id="283783at2"/>
<dbReference type="AlphaFoldDB" id="A0A381EAD0"/>
<dbReference type="Pfam" id="PF14103">
    <property type="entry name" value="DUF4276"/>
    <property type="match status" value="1"/>
</dbReference>
<sequence length="184" mass="20788">MMTLVFFLEEPSAKAMLQGLLPKIAPGVCAQYVVFEGKQDLEKRLSLRLRAWLQTESTRFIVMRDQDAGDCKAIKAALQDKCYRTGRTDVLIRIACHELESFYLGDLTAVAQAFARHGLAQQQQRSKYRTPDHLANPAEELKKLVPEYQKLSGSRSIAPYMDPDNNCSASFNALVRGIRRLLQP</sequence>
<dbReference type="InterPro" id="IPR025455">
    <property type="entry name" value="DUF4276"/>
</dbReference>
<dbReference type="Proteomes" id="UP000254572">
    <property type="component" value="Unassembled WGS sequence"/>
</dbReference>
<dbReference type="EMBL" id="UFUW01000001">
    <property type="protein sequence ID" value="SUX23988.1"/>
    <property type="molecule type" value="Genomic_DNA"/>
</dbReference>
<gene>
    <name evidence="1" type="ORF">NCTC13294_01643</name>
</gene>
<name>A0A381EAD0_9GAMM</name>
<evidence type="ECO:0008006" key="3">
    <source>
        <dbReference type="Google" id="ProtNLM"/>
    </source>
</evidence>
<organism evidence="1 2">
    <name type="scientific">Cardiobacterium valvarum</name>
    <dbReference type="NCBI Taxonomy" id="194702"/>
    <lineage>
        <taxon>Bacteria</taxon>
        <taxon>Pseudomonadati</taxon>
        <taxon>Pseudomonadota</taxon>
        <taxon>Gammaproteobacteria</taxon>
        <taxon>Cardiobacteriales</taxon>
        <taxon>Cardiobacteriaceae</taxon>
        <taxon>Cardiobacterium</taxon>
    </lineage>
</organism>
<protein>
    <recommendedName>
        <fullName evidence="3">DUF4276 domain-containing protein</fullName>
    </recommendedName>
</protein>
<proteinExistence type="predicted"/>
<dbReference type="RefSeq" id="WP_115611876.1">
    <property type="nucleotide sequence ID" value="NZ_JBHLZC010000002.1"/>
</dbReference>
<accession>A0A381EAD0</accession>